<feature type="repeat" description="WD" evidence="3">
    <location>
        <begin position="48"/>
        <end position="80"/>
    </location>
</feature>
<dbReference type="GO" id="GO:0080008">
    <property type="term" value="C:Cul4-RING E3 ubiquitin ligase complex"/>
    <property type="evidence" value="ECO:0000318"/>
    <property type="project" value="GO_Central"/>
</dbReference>
<dbReference type="InterPro" id="IPR045151">
    <property type="entry name" value="DCAF8"/>
</dbReference>
<evidence type="ECO:0000256" key="2">
    <source>
        <dbReference type="ARBA" id="ARBA00022737"/>
    </source>
</evidence>
<evidence type="ECO:0000313" key="5">
    <source>
        <dbReference type="Proteomes" id="UP000017836"/>
    </source>
</evidence>
<gene>
    <name evidence="4" type="ORF">AMTR_s00080p00104750</name>
</gene>
<dbReference type="STRING" id="13333.W1PD00"/>
<dbReference type="PROSITE" id="PS50082">
    <property type="entry name" value="WD_REPEATS_2"/>
    <property type="match status" value="1"/>
</dbReference>
<sequence>MECGSEAHTIGVEGIWRRQLGLLDPRKFARRIGGSEGIIKRMSLYAKLDGHDGCVNTVQFNPTGDLLVTGSDDRQVIFWEWAAKAKRFSYPSGHSDNVFQARIMPFTDDRSVITCAADGQVRHGLILENGLVDTKRLAKHQGRVHKLAIEPGSPHIFYSCGEDGVVQHFDLRSHSAARLFSCSSLSENKQYHSNVRLNAIVIDPRNPNYFAVGGFDEYARVYDIRSSPLDSPVNTFSPNHLIGNDSVHITGLAYSATSELLVSYNDELIYLFQKNMGMGPNPKSLSAEKLHELDQPQVYVGHRNARTVKGVNFFGPNDEYVVSGSDCGRIFIWKKKGGQLLWLMVGDKHVVNCLEPHPCVTILATSGLEKNVKLWAPIAEAPIPLPDNAEQIMEANRQGREDRSRITVTPDVIMHVLRLQRRQAMVYIERNARTDFDSDGEAEEDAYILRLFGSDASSDEGASANPKECTIS</sequence>
<dbReference type="Gene3D" id="2.130.10.10">
    <property type="entry name" value="YVTN repeat-like/Quinoprotein amine dehydrogenase"/>
    <property type="match status" value="1"/>
</dbReference>
<dbReference type="SMART" id="SM00320">
    <property type="entry name" value="WD40"/>
    <property type="match status" value="7"/>
</dbReference>
<dbReference type="AlphaFoldDB" id="W1PD00"/>
<dbReference type="PANTHER" id="PTHR15574:SF65">
    <property type="entry name" value="TRANSDUCIN_WD40 REPEAT-LIKE SUPERFAMILY PROTEIN"/>
    <property type="match status" value="1"/>
</dbReference>
<dbReference type="InterPro" id="IPR036322">
    <property type="entry name" value="WD40_repeat_dom_sf"/>
</dbReference>
<dbReference type="InterPro" id="IPR015943">
    <property type="entry name" value="WD40/YVTN_repeat-like_dom_sf"/>
</dbReference>
<dbReference type="eggNOG" id="KOG1334">
    <property type="taxonomic scope" value="Eukaryota"/>
</dbReference>
<dbReference type="Pfam" id="PF00400">
    <property type="entry name" value="WD40"/>
    <property type="match status" value="3"/>
</dbReference>
<reference evidence="5" key="1">
    <citation type="journal article" date="2013" name="Science">
        <title>The Amborella genome and the evolution of flowering plants.</title>
        <authorList>
            <consortium name="Amborella Genome Project"/>
        </authorList>
    </citation>
    <scope>NUCLEOTIDE SEQUENCE [LARGE SCALE GENOMIC DNA]</scope>
</reference>
<dbReference type="PROSITE" id="PS50294">
    <property type="entry name" value="WD_REPEATS_REGION"/>
    <property type="match status" value="1"/>
</dbReference>
<dbReference type="Gramene" id="ERN04925">
    <property type="protein sequence ID" value="ERN04925"/>
    <property type="gene ID" value="AMTR_s00080p00104750"/>
</dbReference>
<evidence type="ECO:0000256" key="1">
    <source>
        <dbReference type="ARBA" id="ARBA00022574"/>
    </source>
</evidence>
<keyword evidence="2" id="KW-0677">Repeat</keyword>
<dbReference type="SUPFAM" id="SSF50978">
    <property type="entry name" value="WD40 repeat-like"/>
    <property type="match status" value="1"/>
</dbReference>
<evidence type="ECO:0000313" key="4">
    <source>
        <dbReference type="EMBL" id="ERN04925.1"/>
    </source>
</evidence>
<accession>W1PD00</accession>
<proteinExistence type="predicted"/>
<dbReference type="GO" id="GO:0005737">
    <property type="term" value="C:cytoplasm"/>
    <property type="evidence" value="ECO:0000318"/>
    <property type="project" value="GO_Central"/>
</dbReference>
<dbReference type="EMBL" id="KI394095">
    <property type="protein sequence ID" value="ERN04925.1"/>
    <property type="molecule type" value="Genomic_DNA"/>
</dbReference>
<keyword evidence="5" id="KW-1185">Reference proteome</keyword>
<protein>
    <submittedName>
        <fullName evidence="4">Uncharacterized protein</fullName>
    </submittedName>
</protein>
<dbReference type="HOGENOM" id="CLU_012381_5_0_1"/>
<keyword evidence="1 3" id="KW-0853">WD repeat</keyword>
<name>W1PD00_AMBTC</name>
<evidence type="ECO:0000256" key="3">
    <source>
        <dbReference type="PROSITE-ProRule" id="PRU00221"/>
    </source>
</evidence>
<dbReference type="Proteomes" id="UP000017836">
    <property type="component" value="Unassembled WGS sequence"/>
</dbReference>
<dbReference type="PANTHER" id="PTHR15574">
    <property type="entry name" value="WD REPEAT DOMAIN-CONTAINING FAMILY"/>
    <property type="match status" value="1"/>
</dbReference>
<organism evidence="4 5">
    <name type="scientific">Amborella trichopoda</name>
    <dbReference type="NCBI Taxonomy" id="13333"/>
    <lineage>
        <taxon>Eukaryota</taxon>
        <taxon>Viridiplantae</taxon>
        <taxon>Streptophyta</taxon>
        <taxon>Embryophyta</taxon>
        <taxon>Tracheophyta</taxon>
        <taxon>Spermatophyta</taxon>
        <taxon>Magnoliopsida</taxon>
        <taxon>Amborellales</taxon>
        <taxon>Amborellaceae</taxon>
        <taxon>Amborella</taxon>
    </lineage>
</organism>
<dbReference type="InterPro" id="IPR001680">
    <property type="entry name" value="WD40_rpt"/>
</dbReference>
<dbReference type="OMA" id="MRMMNGD"/>